<dbReference type="Pfam" id="PF00106">
    <property type="entry name" value="adh_short"/>
    <property type="match status" value="1"/>
</dbReference>
<dbReference type="GO" id="GO:0006654">
    <property type="term" value="P:phosphatidic acid biosynthetic process"/>
    <property type="evidence" value="ECO:0007669"/>
    <property type="project" value="TreeGrafter"/>
</dbReference>
<dbReference type="Gene3D" id="3.40.50.720">
    <property type="entry name" value="NAD(P)-binding Rossmann-like Domain"/>
    <property type="match status" value="1"/>
</dbReference>
<dbReference type="PRINTS" id="PR00081">
    <property type="entry name" value="GDHRDH"/>
</dbReference>
<dbReference type="InterPro" id="IPR036291">
    <property type="entry name" value="NAD(P)-bd_dom_sf"/>
</dbReference>
<dbReference type="OrthoDB" id="2102561at2759"/>
<dbReference type="SUPFAM" id="SSF51735">
    <property type="entry name" value="NAD(P)-binding Rossmann-fold domains"/>
    <property type="match status" value="1"/>
</dbReference>
<dbReference type="InterPro" id="IPR002347">
    <property type="entry name" value="SDR_fam"/>
</dbReference>
<organism evidence="4 5">
    <name type="scientific">Periconia macrospinosa</name>
    <dbReference type="NCBI Taxonomy" id="97972"/>
    <lineage>
        <taxon>Eukaryota</taxon>
        <taxon>Fungi</taxon>
        <taxon>Dikarya</taxon>
        <taxon>Ascomycota</taxon>
        <taxon>Pezizomycotina</taxon>
        <taxon>Dothideomycetes</taxon>
        <taxon>Pleosporomycetidae</taxon>
        <taxon>Pleosporales</taxon>
        <taxon>Massarineae</taxon>
        <taxon>Periconiaceae</taxon>
        <taxon>Periconia</taxon>
    </lineage>
</organism>
<dbReference type="GO" id="GO:0004806">
    <property type="term" value="F:triacylglycerol lipase activity"/>
    <property type="evidence" value="ECO:0007669"/>
    <property type="project" value="TreeGrafter"/>
</dbReference>
<accession>A0A2V1DSF7</accession>
<evidence type="ECO:0000313" key="5">
    <source>
        <dbReference type="Proteomes" id="UP000244855"/>
    </source>
</evidence>
<dbReference type="STRING" id="97972.A0A2V1DSF7"/>
<protein>
    <submittedName>
        <fullName evidence="4">NAD(P)-binding protein</fullName>
    </submittedName>
</protein>
<dbReference type="PANTHER" id="PTHR44169:SF6">
    <property type="entry name" value="NADPH-DEPENDENT 1-ACYLDIHYDROXYACETONE PHOSPHATE REDUCTASE"/>
    <property type="match status" value="1"/>
</dbReference>
<dbReference type="GO" id="GO:0005811">
    <property type="term" value="C:lipid droplet"/>
    <property type="evidence" value="ECO:0007669"/>
    <property type="project" value="TreeGrafter"/>
</dbReference>
<dbReference type="PANTHER" id="PTHR44169">
    <property type="entry name" value="NADPH-DEPENDENT 1-ACYLDIHYDROXYACETONE PHOSPHATE REDUCTASE"/>
    <property type="match status" value="1"/>
</dbReference>
<proteinExistence type="inferred from homology"/>
<dbReference type="Proteomes" id="UP000244855">
    <property type="component" value="Unassembled WGS sequence"/>
</dbReference>
<dbReference type="EMBL" id="KZ805363">
    <property type="protein sequence ID" value="PVI01087.1"/>
    <property type="molecule type" value="Genomic_DNA"/>
</dbReference>
<gene>
    <name evidence="4" type="ORF">DM02DRAFT_642084</name>
</gene>
<dbReference type="GO" id="GO:0019433">
    <property type="term" value="P:triglyceride catabolic process"/>
    <property type="evidence" value="ECO:0007669"/>
    <property type="project" value="TreeGrafter"/>
</dbReference>
<keyword evidence="2" id="KW-0560">Oxidoreductase</keyword>
<evidence type="ECO:0000256" key="3">
    <source>
        <dbReference type="RuleBase" id="RU000363"/>
    </source>
</evidence>
<dbReference type="GO" id="GO:0005783">
    <property type="term" value="C:endoplasmic reticulum"/>
    <property type="evidence" value="ECO:0007669"/>
    <property type="project" value="TreeGrafter"/>
</dbReference>
<evidence type="ECO:0000313" key="4">
    <source>
        <dbReference type="EMBL" id="PVI01087.1"/>
    </source>
</evidence>
<sequence>MSKRSVLITGCTDGGIGSALAITFQKCGFQVFATTRDPAKMSELHLPNVTRLPLDVTKKEDILNAVETVSKATDGTLDFLVNNAAQTHVSPVLDEDIEKAKNVFDTNLWGTIAVTQAFSPLIIKAKGTIVFISSIQGYINAPFKATYAASKKAQEIFADTLRVELKPFHVKVKQILTGMVLSNCHSYFDGYTLPQNSLYKPIEEEIGRYASGRAGMPTLEYTEHVVEVILNQETEKYWFGPWADDIKEIMAPAKPYEDTDVQFAKGTGLDTWETQ</sequence>
<dbReference type="GO" id="GO:0000140">
    <property type="term" value="F:acylglycerone-phosphate reductase (NADP+) activity"/>
    <property type="evidence" value="ECO:0007669"/>
    <property type="project" value="TreeGrafter"/>
</dbReference>
<reference evidence="4 5" key="1">
    <citation type="journal article" date="2018" name="Sci. Rep.">
        <title>Comparative genomics provides insights into the lifestyle and reveals functional heterogeneity of dark septate endophytic fungi.</title>
        <authorList>
            <person name="Knapp D.G."/>
            <person name="Nemeth J.B."/>
            <person name="Barry K."/>
            <person name="Hainaut M."/>
            <person name="Henrissat B."/>
            <person name="Johnson J."/>
            <person name="Kuo A."/>
            <person name="Lim J.H.P."/>
            <person name="Lipzen A."/>
            <person name="Nolan M."/>
            <person name="Ohm R.A."/>
            <person name="Tamas L."/>
            <person name="Grigoriev I.V."/>
            <person name="Spatafora J.W."/>
            <person name="Nagy L.G."/>
            <person name="Kovacs G.M."/>
        </authorList>
    </citation>
    <scope>NUCLEOTIDE SEQUENCE [LARGE SCALE GENOMIC DNA]</scope>
    <source>
        <strain evidence="4 5">DSE2036</strain>
    </source>
</reference>
<dbReference type="PRINTS" id="PR00080">
    <property type="entry name" value="SDRFAMILY"/>
</dbReference>
<comment type="similarity">
    <text evidence="1 3">Belongs to the short-chain dehydrogenases/reductases (SDR) family.</text>
</comment>
<dbReference type="AlphaFoldDB" id="A0A2V1DSF7"/>
<evidence type="ECO:0000256" key="2">
    <source>
        <dbReference type="ARBA" id="ARBA00023002"/>
    </source>
</evidence>
<keyword evidence="5" id="KW-1185">Reference proteome</keyword>
<name>A0A2V1DSF7_9PLEO</name>
<evidence type="ECO:0000256" key="1">
    <source>
        <dbReference type="ARBA" id="ARBA00006484"/>
    </source>
</evidence>